<sequence>MVTQNLQARIIVLQGKLSYKAIGSGLINMIVMATARLAKYEKKALERASAPVKGFDAEVRRSGGCPTN</sequence>
<reference evidence="1 2" key="1">
    <citation type="submission" date="2014-07" db="EMBL/GenBank/DDBJ databases">
        <title>Draft genome sequence of Thalassospira profundimaris R8-17.</title>
        <authorList>
            <person name="Lai Q."/>
            <person name="Shao Z."/>
        </authorList>
    </citation>
    <scope>NUCLEOTIDE SEQUENCE [LARGE SCALE GENOMIC DNA]</scope>
    <source>
        <strain evidence="1 2">R8-17</strain>
    </source>
</reference>
<dbReference type="AlphaFoldDB" id="A0A367V3T7"/>
<dbReference type="Proteomes" id="UP000253061">
    <property type="component" value="Unassembled WGS sequence"/>
</dbReference>
<evidence type="ECO:0000313" key="2">
    <source>
        <dbReference type="Proteomes" id="UP000253061"/>
    </source>
</evidence>
<evidence type="ECO:0000313" key="1">
    <source>
        <dbReference type="EMBL" id="RCK19858.1"/>
    </source>
</evidence>
<organism evidence="1 2">
    <name type="scientific">Thalassospira profundimaris</name>
    <dbReference type="NCBI Taxonomy" id="502049"/>
    <lineage>
        <taxon>Bacteria</taxon>
        <taxon>Pseudomonadati</taxon>
        <taxon>Pseudomonadota</taxon>
        <taxon>Alphaproteobacteria</taxon>
        <taxon>Rhodospirillales</taxon>
        <taxon>Thalassospiraceae</taxon>
        <taxon>Thalassospira</taxon>
    </lineage>
</organism>
<comment type="caution">
    <text evidence="1">The sequence shown here is derived from an EMBL/GenBank/DDBJ whole genome shotgun (WGS) entry which is preliminary data.</text>
</comment>
<protein>
    <submittedName>
        <fullName evidence="1">Uncharacterized protein</fullName>
    </submittedName>
</protein>
<proteinExistence type="predicted"/>
<accession>A0A367V3T7</accession>
<name>A0A367V3T7_9PROT</name>
<gene>
    <name evidence="1" type="ORF">TH6_17770</name>
</gene>
<dbReference type="EMBL" id="JPWB01000009">
    <property type="protein sequence ID" value="RCK19858.1"/>
    <property type="molecule type" value="Genomic_DNA"/>
</dbReference>